<feature type="compositionally biased region" description="Polar residues" evidence="1">
    <location>
        <begin position="1"/>
        <end position="29"/>
    </location>
</feature>
<dbReference type="Proteomes" id="UP000327085">
    <property type="component" value="Chromosome 6"/>
</dbReference>
<sequence length="98" mass="11326">FAKTTVAQRQKQRNQQIKDPALSEQTRTCRTFESHSIRQKPRHAEGLAQSRSSCRNFPFKIPCRTARYVLKPTGTHTAERRNHRDLSNPCGNFDDSNL</sequence>
<evidence type="ECO:0000313" key="3">
    <source>
        <dbReference type="Proteomes" id="UP000327085"/>
    </source>
</evidence>
<evidence type="ECO:0000256" key="1">
    <source>
        <dbReference type="SAM" id="MobiDB-lite"/>
    </source>
</evidence>
<accession>A0A5E4GNV9</accession>
<gene>
    <name evidence="2" type="ORF">ALMOND_2B005885</name>
</gene>
<proteinExistence type="predicted"/>
<dbReference type="EMBL" id="CABIKO010001312">
    <property type="protein sequence ID" value="VVA41460.1"/>
    <property type="molecule type" value="Genomic_DNA"/>
</dbReference>
<name>A0A5E4GNV9_PRUDU</name>
<dbReference type="InParanoid" id="A0A5E4GNV9"/>
<organism evidence="2 3">
    <name type="scientific">Prunus dulcis</name>
    <name type="common">Almond</name>
    <name type="synonym">Amygdalus dulcis</name>
    <dbReference type="NCBI Taxonomy" id="3755"/>
    <lineage>
        <taxon>Eukaryota</taxon>
        <taxon>Viridiplantae</taxon>
        <taxon>Streptophyta</taxon>
        <taxon>Embryophyta</taxon>
        <taxon>Tracheophyta</taxon>
        <taxon>Spermatophyta</taxon>
        <taxon>Magnoliopsida</taxon>
        <taxon>eudicotyledons</taxon>
        <taxon>Gunneridae</taxon>
        <taxon>Pentapetalae</taxon>
        <taxon>rosids</taxon>
        <taxon>fabids</taxon>
        <taxon>Rosales</taxon>
        <taxon>Rosaceae</taxon>
        <taxon>Amygdaloideae</taxon>
        <taxon>Amygdaleae</taxon>
        <taxon>Prunus</taxon>
    </lineage>
</organism>
<feature type="region of interest" description="Disordered" evidence="1">
    <location>
        <begin position="1"/>
        <end position="51"/>
    </location>
</feature>
<reference evidence="3" key="1">
    <citation type="journal article" date="2020" name="Plant J.">
        <title>Transposons played a major role in the diversification between the closely related almond and peach genomes: results from the almond genome sequence.</title>
        <authorList>
            <person name="Alioto T."/>
            <person name="Alexiou K.G."/>
            <person name="Bardil A."/>
            <person name="Barteri F."/>
            <person name="Castanera R."/>
            <person name="Cruz F."/>
            <person name="Dhingra A."/>
            <person name="Duval H."/>
            <person name="Fernandez I Marti A."/>
            <person name="Frias L."/>
            <person name="Galan B."/>
            <person name="Garcia J.L."/>
            <person name="Howad W."/>
            <person name="Gomez-Garrido J."/>
            <person name="Gut M."/>
            <person name="Julca I."/>
            <person name="Morata J."/>
            <person name="Puigdomenech P."/>
            <person name="Ribeca P."/>
            <person name="Rubio Cabetas M.J."/>
            <person name="Vlasova A."/>
            <person name="Wirthensohn M."/>
            <person name="Garcia-Mas J."/>
            <person name="Gabaldon T."/>
            <person name="Casacuberta J.M."/>
            <person name="Arus P."/>
        </authorList>
    </citation>
    <scope>NUCLEOTIDE SEQUENCE [LARGE SCALE GENOMIC DNA]</scope>
    <source>
        <strain evidence="3">cv. Texas</strain>
    </source>
</reference>
<dbReference type="AlphaFoldDB" id="A0A5E4GNV9"/>
<feature type="non-terminal residue" evidence="2">
    <location>
        <position position="1"/>
    </location>
</feature>
<feature type="compositionally biased region" description="Basic and acidic residues" evidence="1">
    <location>
        <begin position="77"/>
        <end position="86"/>
    </location>
</feature>
<evidence type="ECO:0000313" key="2">
    <source>
        <dbReference type="EMBL" id="VVA41460.1"/>
    </source>
</evidence>
<dbReference type="Gramene" id="VVA41460">
    <property type="protein sequence ID" value="VVA41460"/>
    <property type="gene ID" value="Prudul26B005885"/>
</dbReference>
<feature type="region of interest" description="Disordered" evidence="1">
    <location>
        <begin position="73"/>
        <end position="98"/>
    </location>
</feature>
<protein>
    <submittedName>
        <fullName evidence="2">Uncharacterized protein</fullName>
    </submittedName>
</protein>